<keyword evidence="2" id="KW-1185">Reference proteome</keyword>
<dbReference type="Proteomes" id="UP000276417">
    <property type="component" value="Plasmid unnamed2"/>
</dbReference>
<keyword evidence="1" id="KW-0614">Plasmid</keyword>
<accession>A0A3G8YTN1</accession>
<dbReference type="EMBL" id="CP034186">
    <property type="protein sequence ID" value="AZI45061.1"/>
    <property type="molecule type" value="Genomic_DNA"/>
</dbReference>
<dbReference type="KEGG" id="dph:EHF33_19430"/>
<organism evidence="1 2">
    <name type="scientific">Deinococcus psychrotolerans</name>
    <dbReference type="NCBI Taxonomy" id="2489213"/>
    <lineage>
        <taxon>Bacteria</taxon>
        <taxon>Thermotogati</taxon>
        <taxon>Deinococcota</taxon>
        <taxon>Deinococci</taxon>
        <taxon>Deinococcales</taxon>
        <taxon>Deinococcaceae</taxon>
        <taxon>Deinococcus</taxon>
    </lineage>
</organism>
<dbReference type="RefSeq" id="WP_124875304.1">
    <property type="nucleotide sequence ID" value="NZ_CP034186.1"/>
</dbReference>
<gene>
    <name evidence="1" type="ORF">EHF33_19430</name>
</gene>
<dbReference type="AlphaFoldDB" id="A0A3G8YTN1"/>
<protein>
    <submittedName>
        <fullName evidence="1">Uncharacterized protein</fullName>
    </submittedName>
</protein>
<geneLocation type="plasmid" evidence="1 2">
    <name>unnamed2</name>
</geneLocation>
<sequence>MADLSAEREPQSRRPQYVMTLWRTAGGIWQGRLKSLHDGAEQLVGDLRDLPSVLAAVPDKTGSDPKENHA</sequence>
<proteinExistence type="predicted"/>
<evidence type="ECO:0000313" key="1">
    <source>
        <dbReference type="EMBL" id="AZI45061.1"/>
    </source>
</evidence>
<reference evidence="1 2" key="1">
    <citation type="submission" date="2018-11" db="EMBL/GenBank/DDBJ databases">
        <title>Deinococcus shelandsis sp. nov., isolated from South Shetland Islands soil of Antarctica.</title>
        <authorList>
            <person name="Tian J."/>
        </authorList>
    </citation>
    <scope>NUCLEOTIDE SEQUENCE [LARGE SCALE GENOMIC DNA]</scope>
    <source>
        <strain evidence="1 2">S14-83T</strain>
        <plasmid evidence="1 2">unnamed2</plasmid>
    </source>
</reference>
<dbReference type="OrthoDB" id="73942at2"/>
<name>A0A3G8YTN1_9DEIO</name>
<evidence type="ECO:0000313" key="2">
    <source>
        <dbReference type="Proteomes" id="UP000276417"/>
    </source>
</evidence>